<dbReference type="GO" id="GO:0005886">
    <property type="term" value="C:plasma membrane"/>
    <property type="evidence" value="ECO:0007669"/>
    <property type="project" value="UniProtKB-SubCell"/>
</dbReference>
<comment type="similarity">
    <text evidence="2 7">Belongs to the glycosyl hydrolase 72 family.</text>
</comment>
<dbReference type="Proteomes" id="UP000249363">
    <property type="component" value="Unassembled WGS sequence"/>
</dbReference>
<dbReference type="GO" id="GO:0042124">
    <property type="term" value="F:1,3-beta-glucanosyltransferase activity"/>
    <property type="evidence" value="ECO:0007669"/>
    <property type="project" value="TreeGrafter"/>
</dbReference>
<comment type="caution">
    <text evidence="10">The sequence shown here is derived from an EMBL/GenBank/DDBJ whole genome shotgun (WGS) entry which is preliminary data.</text>
</comment>
<gene>
    <name evidence="10" type="ORF">BHQ10_007252</name>
</gene>
<organism evidence="10 11">
    <name type="scientific">Talaromyces amestolkiae</name>
    <dbReference type="NCBI Taxonomy" id="1196081"/>
    <lineage>
        <taxon>Eukaryota</taxon>
        <taxon>Fungi</taxon>
        <taxon>Dikarya</taxon>
        <taxon>Ascomycota</taxon>
        <taxon>Pezizomycotina</taxon>
        <taxon>Eurotiomycetes</taxon>
        <taxon>Eurotiomycetidae</taxon>
        <taxon>Eurotiales</taxon>
        <taxon>Trichocomaceae</taxon>
        <taxon>Talaromyces</taxon>
        <taxon>Talaromyces sect. Talaromyces</taxon>
    </lineage>
</organism>
<feature type="compositionally biased region" description="Basic and acidic residues" evidence="8">
    <location>
        <begin position="485"/>
        <end position="509"/>
    </location>
</feature>
<dbReference type="OrthoDB" id="421038at2759"/>
<evidence type="ECO:0000256" key="3">
    <source>
        <dbReference type="ARBA" id="ARBA00022729"/>
    </source>
</evidence>
<keyword evidence="5 7" id="KW-0449">Lipoprotein</keyword>
<evidence type="ECO:0000256" key="9">
    <source>
        <dbReference type="SAM" id="Phobius"/>
    </source>
</evidence>
<keyword evidence="3" id="KW-0732">Signal</keyword>
<dbReference type="Gene3D" id="3.20.20.80">
    <property type="entry name" value="Glycosidases"/>
    <property type="match status" value="1"/>
</dbReference>
<evidence type="ECO:0000256" key="6">
    <source>
        <dbReference type="ARBA" id="ARBA00025026"/>
    </source>
</evidence>
<feature type="compositionally biased region" description="Low complexity" evidence="8">
    <location>
        <begin position="368"/>
        <end position="391"/>
    </location>
</feature>
<dbReference type="PANTHER" id="PTHR31468">
    <property type="entry name" value="1,3-BETA-GLUCANOSYLTRANSFERASE GAS1"/>
    <property type="match status" value="1"/>
</dbReference>
<accession>A0A364L5Y7</accession>
<dbReference type="GeneID" id="63796468"/>
<evidence type="ECO:0000256" key="7">
    <source>
        <dbReference type="RuleBase" id="RU361209"/>
    </source>
</evidence>
<dbReference type="PANTHER" id="PTHR31468:SF8">
    <property type="entry name" value="1,3-BETA-GLUCANOSYLTRANSFERASE GAS2"/>
    <property type="match status" value="1"/>
</dbReference>
<keyword evidence="9" id="KW-0812">Transmembrane</keyword>
<dbReference type="AlphaFoldDB" id="A0A364L5Y7"/>
<evidence type="ECO:0000313" key="11">
    <source>
        <dbReference type="Proteomes" id="UP000249363"/>
    </source>
</evidence>
<feature type="region of interest" description="Disordered" evidence="8">
    <location>
        <begin position="437"/>
        <end position="509"/>
    </location>
</feature>
<comment type="function">
    <text evidence="6">Splits internally a 1,3-beta-glucan molecule and transfers the newly generated reducing end (the donor) to the non-reducing end of another 1,3-beta-glucan molecule (the acceptor) forming a 1,3-beta linkage, resulting in the elongation of 1,3-beta-glucan chains in the cell wall. Involved in cell wall morphogenesis.</text>
</comment>
<dbReference type="EC" id="2.4.1.-" evidence="7"/>
<keyword evidence="11" id="KW-1185">Reference proteome</keyword>
<proteinExistence type="inferred from homology"/>
<reference evidence="10 11" key="1">
    <citation type="journal article" date="2017" name="Biotechnol. Biofuels">
        <title>Differential beta-glucosidase expression as a function of carbon source availability in Talaromyces amestolkiae: a genomic and proteomic approach.</title>
        <authorList>
            <person name="de Eugenio L.I."/>
            <person name="Mendez-Liter J.A."/>
            <person name="Nieto-Dominguez M."/>
            <person name="Alonso L."/>
            <person name="Gil-Munoz J."/>
            <person name="Barriuso J."/>
            <person name="Prieto A."/>
            <person name="Martinez M.J."/>
        </authorList>
    </citation>
    <scope>NUCLEOTIDE SEQUENCE [LARGE SCALE GENOMIC DNA]</scope>
    <source>
        <strain evidence="10 11">CIB</strain>
    </source>
</reference>
<evidence type="ECO:0000256" key="4">
    <source>
        <dbReference type="ARBA" id="ARBA00023180"/>
    </source>
</evidence>
<dbReference type="InterPro" id="IPR004886">
    <property type="entry name" value="Glucanosyltransferase"/>
</dbReference>
<dbReference type="Pfam" id="PF03198">
    <property type="entry name" value="Glyco_hydro_72"/>
    <property type="match status" value="1"/>
</dbReference>
<name>A0A364L5Y7_TALAM</name>
<evidence type="ECO:0000313" key="10">
    <source>
        <dbReference type="EMBL" id="RAO71240.1"/>
    </source>
</evidence>
<evidence type="ECO:0000256" key="1">
    <source>
        <dbReference type="ARBA" id="ARBA00004609"/>
    </source>
</evidence>
<sequence length="509" mass="54073">MAFPVVTVAGNGFLKSSVRFQIKGVAYIGDSSGSSIIDTLADSNADQCAIDAPLIKELGANTISVHYVDPTQGHDKCMQSFQDNEIYVIANMATQRDYSDTDMSGLDPSSNLGNSTWQTSVFNQYAAVLDSMASYENLLGLIVGNEVVDKSTQVDLAPFLKAAVRDMKAYAVARQYRTIPIGYFTSDDDNWAQQMADYLVCGGNTSEAIDFLGFNDYSWCGQSSMNNSDYGQLTSDLEDIGVPLFFSEDGCTSVQPRTFDDQAAIFGSNMSDVWSGAIIYEWRKQSGSESEFGIVSYTTSAPSTPTLLSDYSALSSQWASVTMADNAPSTLPTPSCPASTGSFWPVDPSAALPTIAGLNFANIKPASASSTATSSGAGTSTITSTSTNTGSPNLATSDSGLSTGAKAGIGVGVACGVILVLSVLFWVLYRRRRPNSKLESSSAPISAGPVPELPATKTWRHPPSELPAGEDGQAQELDSVAVHEVGNEAHRPEGEEVKRPSSRDRTVYK</sequence>
<evidence type="ECO:0000256" key="2">
    <source>
        <dbReference type="ARBA" id="ARBA00007528"/>
    </source>
</evidence>
<dbReference type="EMBL" id="MIKG01000014">
    <property type="protein sequence ID" value="RAO71240.1"/>
    <property type="molecule type" value="Genomic_DNA"/>
</dbReference>
<evidence type="ECO:0000256" key="5">
    <source>
        <dbReference type="ARBA" id="ARBA00023288"/>
    </source>
</evidence>
<protein>
    <recommendedName>
        <fullName evidence="7">1,3-beta-glucanosyltransferase</fullName>
        <ecNumber evidence="7">2.4.1.-</ecNumber>
    </recommendedName>
</protein>
<comment type="subcellular location">
    <subcellularLocation>
        <location evidence="1 7">Cell membrane</location>
        <topology evidence="1 7">Lipid-anchor</topology>
        <topology evidence="1 7">GPI-anchor</topology>
    </subcellularLocation>
</comment>
<dbReference type="InterPro" id="IPR017853">
    <property type="entry name" value="GH"/>
</dbReference>
<dbReference type="GO" id="GO:0071970">
    <property type="term" value="P:fungal-type cell wall (1-&gt;3)-beta-D-glucan biosynthetic process"/>
    <property type="evidence" value="ECO:0007669"/>
    <property type="project" value="TreeGrafter"/>
</dbReference>
<dbReference type="SUPFAM" id="SSF51445">
    <property type="entry name" value="(Trans)glycosidases"/>
    <property type="match status" value="1"/>
</dbReference>
<keyword evidence="9" id="KW-1133">Transmembrane helix</keyword>
<dbReference type="GO" id="GO:0098552">
    <property type="term" value="C:side of membrane"/>
    <property type="evidence" value="ECO:0007669"/>
    <property type="project" value="UniProtKB-KW"/>
</dbReference>
<evidence type="ECO:0000256" key="8">
    <source>
        <dbReference type="SAM" id="MobiDB-lite"/>
    </source>
</evidence>
<dbReference type="GO" id="GO:0031505">
    <property type="term" value="P:fungal-type cell wall organization"/>
    <property type="evidence" value="ECO:0007669"/>
    <property type="project" value="TreeGrafter"/>
</dbReference>
<keyword evidence="7 9" id="KW-0472">Membrane</keyword>
<keyword evidence="7" id="KW-0336">GPI-anchor</keyword>
<keyword evidence="4" id="KW-0325">Glycoprotein</keyword>
<keyword evidence="7" id="KW-0808">Transferase</keyword>
<feature type="region of interest" description="Disordered" evidence="8">
    <location>
        <begin position="368"/>
        <end position="394"/>
    </location>
</feature>
<dbReference type="RefSeq" id="XP_040735756.1">
    <property type="nucleotide sequence ID" value="XM_040879928.1"/>
</dbReference>
<feature type="transmembrane region" description="Helical" evidence="9">
    <location>
        <begin position="407"/>
        <end position="429"/>
    </location>
</feature>